<reference evidence="1" key="1">
    <citation type="submission" date="2024-05" db="EMBL/GenBank/DDBJ databases">
        <title>Genome Sequences of Four Agar- Degrading Marine Bacteria.</title>
        <authorList>
            <person name="Phillips E.K."/>
            <person name="Shaffer J.C."/>
            <person name="Henson M.W."/>
            <person name="Temperton B."/>
            <person name="Thrash C.J."/>
            <person name="Martin M.O."/>
        </authorList>
    </citation>
    <scope>NUCLEOTIDE SEQUENCE</scope>
    <source>
        <strain evidence="1">EKP203</strain>
    </source>
</reference>
<organism evidence="1 2">
    <name type="scientific">Vibrio agarivorans</name>
    <dbReference type="NCBI Taxonomy" id="153622"/>
    <lineage>
        <taxon>Bacteria</taxon>
        <taxon>Pseudomonadati</taxon>
        <taxon>Pseudomonadota</taxon>
        <taxon>Gammaproteobacteria</taxon>
        <taxon>Vibrionales</taxon>
        <taxon>Vibrionaceae</taxon>
        <taxon>Vibrio</taxon>
    </lineage>
</organism>
<comment type="caution">
    <text evidence="1">The sequence shown here is derived from an EMBL/GenBank/DDBJ whole genome shotgun (WGS) entry which is preliminary data.</text>
</comment>
<dbReference type="Proteomes" id="UP001169719">
    <property type="component" value="Unassembled WGS sequence"/>
</dbReference>
<dbReference type="EMBL" id="JAUEOZ010000002">
    <property type="protein sequence ID" value="MDN2482943.1"/>
    <property type="molecule type" value="Genomic_DNA"/>
</dbReference>
<evidence type="ECO:0000313" key="2">
    <source>
        <dbReference type="Proteomes" id="UP001169719"/>
    </source>
</evidence>
<dbReference type="Pfam" id="PF20090">
    <property type="entry name" value="DUF6482"/>
    <property type="match status" value="1"/>
</dbReference>
<accession>A0ABT7Y4L6</accession>
<sequence>MDLIVESFEGDIYLAYKVRGTHRQVLEDERHQPLRFSSLNQIKEYCAHEEYLTATLMHYSAYNEMCGSMDEPHEPAQIDLKWF</sequence>
<keyword evidence="2" id="KW-1185">Reference proteome</keyword>
<evidence type="ECO:0000313" key="1">
    <source>
        <dbReference type="EMBL" id="MDN2482943.1"/>
    </source>
</evidence>
<name>A0ABT7Y4L6_9VIBR</name>
<protein>
    <submittedName>
        <fullName evidence="1">DUF6482 family protein</fullName>
    </submittedName>
</protein>
<dbReference type="InterPro" id="IPR045508">
    <property type="entry name" value="DUF6482"/>
</dbReference>
<gene>
    <name evidence="1" type="ORF">QWJ08_16495</name>
</gene>
<dbReference type="RefSeq" id="WP_289962994.1">
    <property type="nucleotide sequence ID" value="NZ_JAUEOZ010000002.1"/>
</dbReference>
<proteinExistence type="predicted"/>